<dbReference type="AlphaFoldDB" id="A0A199NS93"/>
<dbReference type="Pfam" id="PF10128">
    <property type="entry name" value="OpcA_G6PD_assem"/>
    <property type="match status" value="1"/>
</dbReference>
<dbReference type="RefSeq" id="WP_058731199.1">
    <property type="nucleotide sequence ID" value="NZ_CP113782.1"/>
</dbReference>
<dbReference type="EMBL" id="LJBJ02000012">
    <property type="protein sequence ID" value="OAX51782.1"/>
    <property type="molecule type" value="Genomic_DNA"/>
</dbReference>
<evidence type="ECO:0000259" key="1">
    <source>
        <dbReference type="Pfam" id="PF10128"/>
    </source>
</evidence>
<accession>A0A199NS93</accession>
<evidence type="ECO:0000313" key="4">
    <source>
        <dbReference type="Proteomes" id="UP000053171"/>
    </source>
</evidence>
<sequence>MRTELKDTTTSEVDKEISRLRGEIGLRTQGRVLTLVIMAEKGHSKNAVQAAISASREHPCRIIVHIAHSVEKPNRLDAEVSIGGDAGASEVIVLRGWGESSHPTESLLSALLLPDAPIVAWWPHALPESPVDHSVGRIATRRITDSAREPDAMRALHRLREVFAPGDTDLAWTRLTQWRIQLTAVLDDLEPSPVRKVIVEGSDRSPSVILLGAWLGHRLGAPVEFSGADQPRGLYRVRLEREDGEVVLYRPGRSVATLSPPGAPEQQIALPVRTLSQCLAEELRRLYPDEAYGEVLMDALTSTPLDWCRTHQEPAADEDHSRYTEVFDA</sequence>
<feature type="domain" description="Glucose-6-phosphate dehydrogenase assembly protein OpcA N-terminal" evidence="1">
    <location>
        <begin position="53"/>
        <end position="161"/>
    </location>
</feature>
<dbReference type="PANTHER" id="PTHR38658">
    <property type="entry name" value="OXPP CYCLE PROTEIN OPCA-RELATED"/>
    <property type="match status" value="1"/>
</dbReference>
<dbReference type="InterPro" id="IPR004555">
    <property type="entry name" value="G6PDH_assembly_OpcA"/>
</dbReference>
<gene>
    <name evidence="3" type="ORF">AN277_0206945</name>
</gene>
<feature type="domain" description="Glucose-6-phosphate dehydrogenase assembly protein OpcA C-terminal" evidence="2">
    <location>
        <begin position="165"/>
        <end position="296"/>
    </location>
</feature>
<evidence type="ECO:0000313" key="3">
    <source>
        <dbReference type="EMBL" id="OAX51782.1"/>
    </source>
</evidence>
<comment type="caution">
    <text evidence="3">The sequence shown here is derived from an EMBL/GenBank/DDBJ whole genome shotgun (WGS) entry which is preliminary data.</text>
</comment>
<evidence type="ECO:0000259" key="2">
    <source>
        <dbReference type="Pfam" id="PF20171"/>
    </source>
</evidence>
<dbReference type="STRING" id="37923.BK826_08940"/>
<keyword evidence="4" id="KW-1185">Reference proteome</keyword>
<dbReference type="PANTHER" id="PTHR38658:SF1">
    <property type="entry name" value="OXPP CYCLE PROTEIN OPCA-RELATED"/>
    <property type="match status" value="1"/>
</dbReference>
<dbReference type="InterPro" id="IPR046801">
    <property type="entry name" value="OpcA_G6PD_N"/>
</dbReference>
<reference evidence="3" key="1">
    <citation type="submission" date="2016-06" db="EMBL/GenBank/DDBJ databases">
        <title>Identification of putative biosynthetic pathways for the production of bioactive secondary metabolites by the marine actinomycete Kocuria kristinae RUTW2-3.</title>
        <authorList>
            <person name="Waterworth S.C."/>
            <person name="Walmsley T.A."/>
            <person name="Matongo T."/>
            <person name="Davies-Coleman M.T."/>
            <person name="Dorrington R.A."/>
        </authorList>
    </citation>
    <scope>NUCLEOTIDE SEQUENCE [LARGE SCALE GENOMIC DNA]</scope>
    <source>
        <strain evidence="3">RUTW2-3</strain>
    </source>
</reference>
<dbReference type="InterPro" id="IPR046802">
    <property type="entry name" value="OpcA_G6PD_C"/>
</dbReference>
<dbReference type="PATRIC" id="fig|37923.10.peg.1729"/>
<protein>
    <submittedName>
        <fullName evidence="3">OpcA protein</fullName>
    </submittedName>
</protein>
<proteinExistence type="predicted"/>
<dbReference type="Proteomes" id="UP000053171">
    <property type="component" value="Unassembled WGS sequence"/>
</dbReference>
<organism evidence="3 4">
    <name type="scientific">Rothia kristinae</name>
    <dbReference type="NCBI Taxonomy" id="37923"/>
    <lineage>
        <taxon>Bacteria</taxon>
        <taxon>Bacillati</taxon>
        <taxon>Actinomycetota</taxon>
        <taxon>Actinomycetes</taxon>
        <taxon>Micrococcales</taxon>
        <taxon>Micrococcaceae</taxon>
        <taxon>Rothia</taxon>
    </lineage>
</organism>
<name>A0A199NS93_9MICC</name>
<dbReference type="Pfam" id="PF20171">
    <property type="entry name" value="OpcA_G6PD_C"/>
    <property type="match status" value="1"/>
</dbReference>